<evidence type="ECO:0000256" key="1">
    <source>
        <dbReference type="ARBA" id="ARBA00004571"/>
    </source>
</evidence>
<keyword evidence="9 13" id="KW-0798">TonB box</keyword>
<dbReference type="Gene3D" id="2.40.170.20">
    <property type="entry name" value="TonB-dependent receptor, beta-barrel domain"/>
    <property type="match status" value="1"/>
</dbReference>
<keyword evidence="4" id="KW-0410">Iron transport</keyword>
<keyword evidence="11 12" id="KW-0998">Cell outer membrane</keyword>
<keyword evidence="8" id="KW-0406">Ion transport</keyword>
<dbReference type="InterPro" id="IPR039426">
    <property type="entry name" value="TonB-dep_rcpt-like"/>
</dbReference>
<dbReference type="GO" id="GO:0015344">
    <property type="term" value="F:siderophore uptake transmembrane transporter activity"/>
    <property type="evidence" value="ECO:0007669"/>
    <property type="project" value="TreeGrafter"/>
</dbReference>
<feature type="chain" id="PRO_5007548091" evidence="14">
    <location>
        <begin position="27"/>
        <end position="849"/>
    </location>
</feature>
<dbReference type="PROSITE" id="PS52016">
    <property type="entry name" value="TONB_DEPENDENT_REC_3"/>
    <property type="match status" value="1"/>
</dbReference>
<proteinExistence type="inferred from homology"/>
<accession>A0A147HXL4</accession>
<evidence type="ECO:0000259" key="15">
    <source>
        <dbReference type="Pfam" id="PF00593"/>
    </source>
</evidence>
<dbReference type="Proteomes" id="UP000072867">
    <property type="component" value="Unassembled WGS sequence"/>
</dbReference>
<feature type="signal peptide" evidence="14">
    <location>
        <begin position="1"/>
        <end position="26"/>
    </location>
</feature>
<evidence type="ECO:0000256" key="6">
    <source>
        <dbReference type="ARBA" id="ARBA00022729"/>
    </source>
</evidence>
<evidence type="ECO:0000256" key="8">
    <source>
        <dbReference type="ARBA" id="ARBA00023065"/>
    </source>
</evidence>
<evidence type="ECO:0000256" key="14">
    <source>
        <dbReference type="SAM" id="SignalP"/>
    </source>
</evidence>
<evidence type="ECO:0000256" key="3">
    <source>
        <dbReference type="ARBA" id="ARBA00022452"/>
    </source>
</evidence>
<dbReference type="SUPFAM" id="SSF56935">
    <property type="entry name" value="Porins"/>
    <property type="match status" value="1"/>
</dbReference>
<evidence type="ECO:0000256" key="9">
    <source>
        <dbReference type="ARBA" id="ARBA00023077"/>
    </source>
</evidence>
<evidence type="ECO:0000256" key="10">
    <source>
        <dbReference type="ARBA" id="ARBA00023136"/>
    </source>
</evidence>
<evidence type="ECO:0000256" key="12">
    <source>
        <dbReference type="PROSITE-ProRule" id="PRU01360"/>
    </source>
</evidence>
<keyword evidence="10 12" id="KW-0472">Membrane</keyword>
<gene>
    <name evidence="17" type="ORF">NS319_09810</name>
</gene>
<evidence type="ECO:0000256" key="11">
    <source>
        <dbReference type="ARBA" id="ARBA00023237"/>
    </source>
</evidence>
<dbReference type="RefSeq" id="WP_058733459.1">
    <property type="nucleotide sequence ID" value="NZ_LDTD01000063.1"/>
</dbReference>
<dbReference type="EMBL" id="LDTD01000063">
    <property type="protein sequence ID" value="KTT69690.1"/>
    <property type="molecule type" value="Genomic_DNA"/>
</dbReference>
<sequence length="849" mass="91451">MKSRITRAAGFGGACLMAFTSHTAIAQTAGTIAAENRAEDDIIVTGQKLAGTGIEMSNSAKARAVVTQDYIAHTVPGQSIFNAINMVPGVNYVASDPYGGNGGTIRIRGFDQSRIAFTFDGLPLNDAGNYAIYSAQQVDPELVESVNVGFGSTDVDTPSASASGGTVNYRTIMPTEKVSAMGVYSHGRGNMNRVFGLINTGDLNQSGTRAWVAASNQRYDLFPFSIVRKSQYNARIYQPLGSGKDFVSLAGFFYQHRNTGYGNPSVAQINTILGNPFPIKTATAANPVRVDVTRQQYDQVLATGGFFNSNECTLASASPGAGSVQDDRRLCTNVRQINVNPVDTGNLRFNSLFTLSDHLTFTADGGYSYTLSNGGGSNVFAESDANATQSGVSRNQFGRMGAGRAAGRDLNGDGDLLDYVRLFYPSNTQTHRLIAIAGLRYDIDAANLVRLAYTWDRARTRQTGEAGFLYPDGRPKSYFGGLGGGDAAVLDAAGAALSKRNRLTYSILHQLSGEYRGRPIDDSLSLTIGLRAAFYRRNMSNACYTIPGSGSEAYCTSQSAQQVAADNRTAKFGPPYTGRIREYRAFLPNIGMVWQMAPALSLYASWNRGFSAPSTDIYSYDDKVISLKDKEAVPERTDSFDTGLRYTSGIVQAQLGGWFIRYDNRILNVTVPLEGGGTISASRNVGRVDSKGIDATLSLTPTRWLSLYGFGSYLKSTLRDDVLNGDGSGAILIATKGKQLVDTPNWQYGTRAQITLPSLVLGVSAKHVGDRFITDENDAISAGYTLVDLDAQIGLGAVGLPKTYFQLNVTNLLDKRYYSNVWSAPRIANGGWLNFGNGRTVIGTLHFEF</sequence>
<feature type="domain" description="TonB-dependent receptor-like beta-barrel" evidence="15">
    <location>
        <begin position="292"/>
        <end position="812"/>
    </location>
</feature>
<dbReference type="PANTHER" id="PTHR32552:SF89">
    <property type="entry name" value="CATECHOLATE SIDEROPHORE RECEPTOR FIU"/>
    <property type="match status" value="1"/>
</dbReference>
<comment type="subcellular location">
    <subcellularLocation>
        <location evidence="1 12">Cell outer membrane</location>
        <topology evidence="1 12">Multi-pass membrane protein</topology>
    </subcellularLocation>
</comment>
<feature type="domain" description="TonB-dependent receptor plug" evidence="16">
    <location>
        <begin position="58"/>
        <end position="164"/>
    </location>
</feature>
<protein>
    <submittedName>
        <fullName evidence="17">TonB-dependent receptor</fullName>
    </submittedName>
</protein>
<dbReference type="InterPro" id="IPR037066">
    <property type="entry name" value="Plug_dom_sf"/>
</dbReference>
<keyword evidence="7" id="KW-0408">Iron</keyword>
<evidence type="ECO:0000256" key="13">
    <source>
        <dbReference type="RuleBase" id="RU003357"/>
    </source>
</evidence>
<evidence type="ECO:0000256" key="4">
    <source>
        <dbReference type="ARBA" id="ARBA00022496"/>
    </source>
</evidence>
<reference evidence="17 18" key="1">
    <citation type="journal article" date="2016" name="Front. Microbiol.">
        <title>Genomic Resource of Rice Seed Associated Bacteria.</title>
        <authorList>
            <person name="Midha S."/>
            <person name="Bansal K."/>
            <person name="Sharma S."/>
            <person name="Kumar N."/>
            <person name="Patil P.P."/>
            <person name="Chaudhry V."/>
            <person name="Patil P.B."/>
        </authorList>
    </citation>
    <scope>NUCLEOTIDE SEQUENCE [LARGE SCALE GENOMIC DNA]</scope>
    <source>
        <strain evidence="17 18">NS319</strain>
    </source>
</reference>
<evidence type="ECO:0000256" key="7">
    <source>
        <dbReference type="ARBA" id="ARBA00023004"/>
    </source>
</evidence>
<keyword evidence="2 12" id="KW-0813">Transport</keyword>
<organism evidence="17 18">
    <name type="scientific">Sphingomonas sanguinis</name>
    <dbReference type="NCBI Taxonomy" id="33051"/>
    <lineage>
        <taxon>Bacteria</taxon>
        <taxon>Pseudomonadati</taxon>
        <taxon>Pseudomonadota</taxon>
        <taxon>Alphaproteobacteria</taxon>
        <taxon>Sphingomonadales</taxon>
        <taxon>Sphingomonadaceae</taxon>
        <taxon>Sphingomonas</taxon>
    </lineage>
</organism>
<dbReference type="InterPro" id="IPR012910">
    <property type="entry name" value="Plug_dom"/>
</dbReference>
<dbReference type="Pfam" id="PF00593">
    <property type="entry name" value="TonB_dep_Rec_b-barrel"/>
    <property type="match status" value="1"/>
</dbReference>
<dbReference type="InterPro" id="IPR036942">
    <property type="entry name" value="Beta-barrel_TonB_sf"/>
</dbReference>
<comment type="similarity">
    <text evidence="12 13">Belongs to the TonB-dependent receptor family.</text>
</comment>
<evidence type="ECO:0000313" key="18">
    <source>
        <dbReference type="Proteomes" id="UP000072867"/>
    </source>
</evidence>
<dbReference type="AlphaFoldDB" id="A0A147HXL4"/>
<dbReference type="Pfam" id="PF07715">
    <property type="entry name" value="Plug"/>
    <property type="match status" value="1"/>
</dbReference>
<dbReference type="PATRIC" id="fig|33051.3.peg.3130"/>
<evidence type="ECO:0000313" key="17">
    <source>
        <dbReference type="EMBL" id="KTT69690.1"/>
    </source>
</evidence>
<dbReference type="PANTHER" id="PTHR32552">
    <property type="entry name" value="FERRICHROME IRON RECEPTOR-RELATED"/>
    <property type="match status" value="1"/>
</dbReference>
<keyword evidence="6 14" id="KW-0732">Signal</keyword>
<dbReference type="Gene3D" id="2.170.130.10">
    <property type="entry name" value="TonB-dependent receptor, plug domain"/>
    <property type="match status" value="1"/>
</dbReference>
<keyword evidence="3 12" id="KW-1134">Transmembrane beta strand</keyword>
<keyword evidence="17" id="KW-0675">Receptor</keyword>
<evidence type="ECO:0000259" key="16">
    <source>
        <dbReference type="Pfam" id="PF07715"/>
    </source>
</evidence>
<name>A0A147HXL4_9SPHN</name>
<dbReference type="InterPro" id="IPR000531">
    <property type="entry name" value="Beta-barrel_TonB"/>
</dbReference>
<keyword evidence="5 12" id="KW-0812">Transmembrane</keyword>
<dbReference type="GO" id="GO:0009279">
    <property type="term" value="C:cell outer membrane"/>
    <property type="evidence" value="ECO:0007669"/>
    <property type="project" value="UniProtKB-SubCell"/>
</dbReference>
<comment type="caution">
    <text evidence="17">The sequence shown here is derived from an EMBL/GenBank/DDBJ whole genome shotgun (WGS) entry which is preliminary data.</text>
</comment>
<evidence type="ECO:0000256" key="5">
    <source>
        <dbReference type="ARBA" id="ARBA00022692"/>
    </source>
</evidence>
<evidence type="ECO:0000256" key="2">
    <source>
        <dbReference type="ARBA" id="ARBA00022448"/>
    </source>
</evidence>
<dbReference type="STRING" id="33051.SB4_02210"/>